<sequence length="219" mass="24894">MLANMEHLQASLKIWMDLGVSNARRYIDVSALSVKLGPIVSRALPALHTLTGCDFNPALYRRDLGFKDYNIDESFNIIQSFICYLYGLKKLDDVNRAGIEIFNTTYKVSDTSQPFSLNVRNYDACCLPPCQSELLQQLLRTRYIACLWRNAHNPNSIDMSPTDYGWTDVKGKLEMTWFVGNQLPEAYDDVVITPNILGDTPDSDMQAEDKIDEQIKPDL</sequence>
<evidence type="ECO:0000313" key="2">
    <source>
        <dbReference type="Proteomes" id="UP000504618"/>
    </source>
</evidence>
<reference evidence="3" key="1">
    <citation type="submission" date="2025-08" db="UniProtKB">
        <authorList>
            <consortium name="RefSeq"/>
        </authorList>
    </citation>
    <scope>IDENTIFICATION</scope>
    <source>
        <tissue evidence="3">Whole body</tissue>
    </source>
</reference>
<keyword evidence="2" id="KW-1185">Reference proteome</keyword>
<dbReference type="OrthoDB" id="7699118at2759"/>
<accession>A0A6J1PWM7</accession>
<feature type="compositionally biased region" description="Basic and acidic residues" evidence="1">
    <location>
        <begin position="207"/>
        <end position="219"/>
    </location>
</feature>
<dbReference type="GeneID" id="112455792"/>
<dbReference type="Proteomes" id="UP000504618">
    <property type="component" value="Unplaced"/>
</dbReference>
<dbReference type="RefSeq" id="XP_024873743.1">
    <property type="nucleotide sequence ID" value="XM_025017975.1"/>
</dbReference>
<dbReference type="AlphaFoldDB" id="A0A6J1PWM7"/>
<gene>
    <name evidence="3" type="primary">LOC112455792</name>
</gene>
<protein>
    <submittedName>
        <fullName evidence="3">Uncharacterized protein LOC112455792</fullName>
    </submittedName>
</protein>
<organism evidence="2 3">
    <name type="scientific">Temnothorax curvispinosus</name>
    <dbReference type="NCBI Taxonomy" id="300111"/>
    <lineage>
        <taxon>Eukaryota</taxon>
        <taxon>Metazoa</taxon>
        <taxon>Ecdysozoa</taxon>
        <taxon>Arthropoda</taxon>
        <taxon>Hexapoda</taxon>
        <taxon>Insecta</taxon>
        <taxon>Pterygota</taxon>
        <taxon>Neoptera</taxon>
        <taxon>Endopterygota</taxon>
        <taxon>Hymenoptera</taxon>
        <taxon>Apocrita</taxon>
        <taxon>Aculeata</taxon>
        <taxon>Formicoidea</taxon>
        <taxon>Formicidae</taxon>
        <taxon>Myrmicinae</taxon>
        <taxon>Temnothorax</taxon>
    </lineage>
</organism>
<proteinExistence type="predicted"/>
<name>A0A6J1PWM7_9HYME</name>
<evidence type="ECO:0000313" key="3">
    <source>
        <dbReference type="RefSeq" id="XP_024873743.1"/>
    </source>
</evidence>
<evidence type="ECO:0000256" key="1">
    <source>
        <dbReference type="SAM" id="MobiDB-lite"/>
    </source>
</evidence>
<feature type="non-terminal residue" evidence="3">
    <location>
        <position position="219"/>
    </location>
</feature>
<feature type="region of interest" description="Disordered" evidence="1">
    <location>
        <begin position="198"/>
        <end position="219"/>
    </location>
</feature>